<sequence>MVKIIKDSDEKDSIETFEPKDTCQVIELTKKCKLKASENTQFMEPIKKKYIYCSFNDLFLLVPILITEPDSTLRKISTLAKAGLTKKRSTFRYAMNIMSNREVNRWFEFDLSKGENKTTYSFKDDSKLNNRFFKKKRALNVSLCLIFCMLLTEDGQFFDDPILTSNKRTLKKTSQRYDQYYIYASKFHHRNKELKCEEMESLREIDKKIWLKQYRTFLGDSLAYKNFSIYENNFSFLCYFFAFIFLGKTLATVKKKRISPFFLFYIENFSGNLSYQIIIDGEKNSQEAFDEFCINLDKMNPETVIVELTTAQNFYELFSKLCKPIEYKGEVQKIIKKNDSDLKKLKKDFPNEPEVIIIEKDLKAFRNQFKKALSGNSFAQLIEEEKISKRLKKIK</sequence>
<evidence type="ECO:0000313" key="3">
    <source>
        <dbReference type="Proteomes" id="UP001254770"/>
    </source>
</evidence>
<protein>
    <submittedName>
        <fullName evidence="2">Uncharacterized protein</fullName>
    </submittedName>
</protein>
<accession>A0AAW8TBR3</accession>
<dbReference type="Proteomes" id="UP001254770">
    <property type="component" value="Unassembled WGS sequence"/>
</dbReference>
<name>A0AAW8TBR3_9ENTE</name>
<comment type="caution">
    <text evidence="2">The sequence shown here is derived from an EMBL/GenBank/DDBJ whole genome shotgun (WGS) entry which is preliminary data.</text>
</comment>
<keyword evidence="1" id="KW-1133">Transmembrane helix</keyword>
<keyword evidence="1" id="KW-0812">Transmembrane</keyword>
<feature type="transmembrane region" description="Helical" evidence="1">
    <location>
        <begin position="234"/>
        <end position="253"/>
    </location>
</feature>
<gene>
    <name evidence="2" type="ORF">P7D69_20650</name>
</gene>
<evidence type="ECO:0000313" key="2">
    <source>
        <dbReference type="EMBL" id="MDT2546743.1"/>
    </source>
</evidence>
<organism evidence="2 3">
    <name type="scientific">Enterococcus raffinosus</name>
    <dbReference type="NCBI Taxonomy" id="71452"/>
    <lineage>
        <taxon>Bacteria</taxon>
        <taxon>Bacillati</taxon>
        <taxon>Bacillota</taxon>
        <taxon>Bacilli</taxon>
        <taxon>Lactobacillales</taxon>
        <taxon>Enterococcaceae</taxon>
        <taxon>Enterococcus</taxon>
    </lineage>
</organism>
<proteinExistence type="predicted"/>
<dbReference type="EMBL" id="JARPXL010000044">
    <property type="protein sequence ID" value="MDT2546743.1"/>
    <property type="molecule type" value="Genomic_DNA"/>
</dbReference>
<reference evidence="2" key="1">
    <citation type="submission" date="2023-03" db="EMBL/GenBank/DDBJ databases">
        <authorList>
            <person name="Shen W."/>
            <person name="Cai J."/>
        </authorList>
    </citation>
    <scope>NUCLEOTIDE SEQUENCE</scope>
    <source>
        <strain evidence="2">Y15</strain>
    </source>
</reference>
<keyword evidence="1" id="KW-0472">Membrane</keyword>
<dbReference type="RefSeq" id="WP_070509377.1">
    <property type="nucleotide sequence ID" value="NZ_CP104392.1"/>
</dbReference>
<evidence type="ECO:0000256" key="1">
    <source>
        <dbReference type="SAM" id="Phobius"/>
    </source>
</evidence>
<dbReference type="AlphaFoldDB" id="A0AAW8TBR3"/>